<keyword evidence="3" id="KW-1185">Reference proteome</keyword>
<dbReference type="GO" id="GO:0031344">
    <property type="term" value="P:regulation of cell projection organization"/>
    <property type="evidence" value="ECO:0007669"/>
    <property type="project" value="TreeGrafter"/>
</dbReference>
<protein>
    <submittedName>
        <fullName evidence="2">Protein pitchfork</fullName>
    </submittedName>
</protein>
<accession>A0A4U5UQ84</accession>
<dbReference type="EMBL" id="CM014087">
    <property type="protein sequence ID" value="TKS76621.1"/>
    <property type="molecule type" value="Genomic_DNA"/>
</dbReference>
<dbReference type="OrthoDB" id="8189408at2759"/>
<gene>
    <name evidence="2" type="ORF">D9C73_010710</name>
</gene>
<dbReference type="InterPro" id="IPR010736">
    <property type="entry name" value="SHIPPO-rpt"/>
</dbReference>
<feature type="compositionally biased region" description="Polar residues" evidence="1">
    <location>
        <begin position="86"/>
        <end position="99"/>
    </location>
</feature>
<dbReference type="PANTHER" id="PTHR31508:SF2">
    <property type="entry name" value="PROTEIN PITCHFORK"/>
    <property type="match status" value="1"/>
</dbReference>
<dbReference type="PANTHER" id="PTHR31508">
    <property type="entry name" value="PROTEIN PITCHFORK"/>
    <property type="match status" value="1"/>
</dbReference>
<evidence type="ECO:0000313" key="2">
    <source>
        <dbReference type="EMBL" id="TKS76621.1"/>
    </source>
</evidence>
<name>A0A4U5UQ84_COLLU</name>
<feature type="compositionally biased region" description="Basic and acidic residues" evidence="1">
    <location>
        <begin position="60"/>
        <end position="69"/>
    </location>
</feature>
<dbReference type="Pfam" id="PF07004">
    <property type="entry name" value="SHIPPO-rpt"/>
    <property type="match status" value="2"/>
</dbReference>
<reference evidence="2 3" key="1">
    <citation type="submission" date="2019-01" db="EMBL/GenBank/DDBJ databases">
        <title>Genome Assembly of Collichthys lucidus.</title>
        <authorList>
            <person name="Cai M."/>
            <person name="Xiao S."/>
        </authorList>
    </citation>
    <scope>NUCLEOTIDE SEQUENCE [LARGE SCALE GENOMIC DNA]</scope>
    <source>
        <strain evidence="2">JT15FE1705JMU</strain>
        <tissue evidence="2">Muscle</tissue>
    </source>
</reference>
<evidence type="ECO:0000256" key="1">
    <source>
        <dbReference type="SAM" id="MobiDB-lite"/>
    </source>
</evidence>
<dbReference type="STRING" id="240159.A0A4U5UQ84"/>
<organism evidence="2 3">
    <name type="scientific">Collichthys lucidus</name>
    <name type="common">Big head croaker</name>
    <name type="synonym">Sciaena lucida</name>
    <dbReference type="NCBI Taxonomy" id="240159"/>
    <lineage>
        <taxon>Eukaryota</taxon>
        <taxon>Metazoa</taxon>
        <taxon>Chordata</taxon>
        <taxon>Craniata</taxon>
        <taxon>Vertebrata</taxon>
        <taxon>Euteleostomi</taxon>
        <taxon>Actinopterygii</taxon>
        <taxon>Neopterygii</taxon>
        <taxon>Teleostei</taxon>
        <taxon>Neoteleostei</taxon>
        <taxon>Acanthomorphata</taxon>
        <taxon>Eupercaria</taxon>
        <taxon>Sciaenidae</taxon>
        <taxon>Collichthys</taxon>
    </lineage>
</organism>
<feature type="compositionally biased region" description="Basic and acidic residues" evidence="1">
    <location>
        <begin position="117"/>
        <end position="127"/>
    </location>
</feature>
<dbReference type="GO" id="GO:0008092">
    <property type="term" value="F:cytoskeletal protein binding"/>
    <property type="evidence" value="ECO:0007669"/>
    <property type="project" value="TreeGrafter"/>
</dbReference>
<proteinExistence type="predicted"/>
<sequence length="193" mass="21961">MSAAKPNRVRGVFFGTNQDRKLFPSSYAPDRLGNELTREVAPNLGPTSYDNHKIGSIQYEIEKKPESKRGYGLSARTAARFPPCSKTGTPSPQQYQPDQSRSRVPPPGKTPFNTNTERFKRLPRTVEDSPGPGNYAHDRATNRKVSWPMCFGSPDWSRLPQPEKLSLRVKLDSEKEFLKHRSRVAYLSLYYED</sequence>
<evidence type="ECO:0000313" key="3">
    <source>
        <dbReference type="Proteomes" id="UP000298787"/>
    </source>
</evidence>
<dbReference type="Proteomes" id="UP000298787">
    <property type="component" value="Chromosome 10"/>
</dbReference>
<dbReference type="AlphaFoldDB" id="A0A4U5UQ84"/>
<feature type="region of interest" description="Disordered" evidence="1">
    <location>
        <begin position="60"/>
        <end position="139"/>
    </location>
</feature>
<dbReference type="InterPro" id="IPR033602">
    <property type="entry name" value="CIMAP3"/>
</dbReference>